<keyword evidence="1" id="KW-0560">Oxidoreductase</keyword>
<organism evidence="4 5">
    <name type="scientific">Leeia speluncae</name>
    <dbReference type="NCBI Taxonomy" id="2884804"/>
    <lineage>
        <taxon>Bacteria</taxon>
        <taxon>Pseudomonadati</taxon>
        <taxon>Pseudomonadota</taxon>
        <taxon>Betaproteobacteria</taxon>
        <taxon>Neisseriales</taxon>
        <taxon>Leeiaceae</taxon>
        <taxon>Leeia</taxon>
    </lineage>
</organism>
<dbReference type="Gene3D" id="2.30.110.10">
    <property type="entry name" value="Electron Transport, Fmn-binding Protein, Chain A"/>
    <property type="match status" value="1"/>
</dbReference>
<evidence type="ECO:0000256" key="1">
    <source>
        <dbReference type="ARBA" id="ARBA00023002"/>
    </source>
</evidence>
<evidence type="ECO:0000313" key="4">
    <source>
        <dbReference type="EMBL" id="MCB6183919.1"/>
    </source>
</evidence>
<accession>A0ABS8D6V0</accession>
<dbReference type="Pfam" id="PF01243">
    <property type="entry name" value="PNPOx_N"/>
    <property type="match status" value="1"/>
</dbReference>
<protein>
    <submittedName>
        <fullName evidence="4">Pyridoxamine 5'-phosphate oxidase family protein</fullName>
    </submittedName>
</protein>
<evidence type="ECO:0000313" key="5">
    <source>
        <dbReference type="Proteomes" id="UP001165395"/>
    </source>
</evidence>
<evidence type="ECO:0000259" key="3">
    <source>
        <dbReference type="Pfam" id="PF01243"/>
    </source>
</evidence>
<dbReference type="RefSeq" id="WP_227180701.1">
    <property type="nucleotide sequence ID" value="NZ_JAJBZT010000005.1"/>
</dbReference>
<dbReference type="Proteomes" id="UP001165395">
    <property type="component" value="Unassembled WGS sequence"/>
</dbReference>
<sequence>MGSILDLAVFKKECDAFPSQFASLQLATVSASGEPEASYAPFVEKDGRYYIFVSELAAHTHNLRHHPQCSALFIEDETSASHVFGRKRLTLSCEVTHCPRDEAKFDVVLNAFEEKFGRFIEVLRKLADFHLYELQPVRGAFVAGFAKAFVLEGNGLSEFRHRNEVGHQTTGKAHQSEMDALAAPNRTAH</sequence>
<dbReference type="PANTHER" id="PTHR35176">
    <property type="entry name" value="HEME OXYGENASE HI_0854-RELATED"/>
    <property type="match status" value="1"/>
</dbReference>
<dbReference type="InterPro" id="IPR052019">
    <property type="entry name" value="F420H2_bilvrd_red/Heme_oxyg"/>
</dbReference>
<evidence type="ECO:0000256" key="2">
    <source>
        <dbReference type="SAM" id="MobiDB-lite"/>
    </source>
</evidence>
<feature type="region of interest" description="Disordered" evidence="2">
    <location>
        <begin position="166"/>
        <end position="189"/>
    </location>
</feature>
<dbReference type="InterPro" id="IPR011576">
    <property type="entry name" value="Pyridox_Oxase_N"/>
</dbReference>
<dbReference type="InterPro" id="IPR012349">
    <property type="entry name" value="Split_barrel_FMN-bd"/>
</dbReference>
<comment type="caution">
    <text evidence="4">The sequence shown here is derived from an EMBL/GenBank/DDBJ whole genome shotgun (WGS) entry which is preliminary data.</text>
</comment>
<keyword evidence="5" id="KW-1185">Reference proteome</keyword>
<dbReference type="EMBL" id="JAJBZT010000005">
    <property type="protein sequence ID" value="MCB6183919.1"/>
    <property type="molecule type" value="Genomic_DNA"/>
</dbReference>
<dbReference type="PANTHER" id="PTHR35176:SF6">
    <property type="entry name" value="HEME OXYGENASE HI_0854-RELATED"/>
    <property type="match status" value="1"/>
</dbReference>
<reference evidence="4" key="1">
    <citation type="submission" date="2021-10" db="EMBL/GenBank/DDBJ databases">
        <title>The complete genome sequence of Leeia sp. TBRC 13508.</title>
        <authorList>
            <person name="Charoenyingcharoen P."/>
            <person name="Yukphan P."/>
        </authorList>
    </citation>
    <scope>NUCLEOTIDE SEQUENCE</scope>
    <source>
        <strain evidence="4">TBRC 13508</strain>
    </source>
</reference>
<dbReference type="InterPro" id="IPR014419">
    <property type="entry name" value="HutZ"/>
</dbReference>
<proteinExistence type="predicted"/>
<dbReference type="SUPFAM" id="SSF50475">
    <property type="entry name" value="FMN-binding split barrel"/>
    <property type="match status" value="1"/>
</dbReference>
<feature type="domain" description="Pyridoxamine 5'-phosphate oxidase N-terminal" evidence="3">
    <location>
        <begin position="10"/>
        <end position="142"/>
    </location>
</feature>
<dbReference type="PIRSF" id="PIRSF004633">
    <property type="entry name" value="UCP_PLP_oxd"/>
    <property type="match status" value="1"/>
</dbReference>
<gene>
    <name evidence="4" type="ORF">LIN78_10225</name>
</gene>
<name>A0ABS8D6V0_9NEIS</name>